<gene>
    <name evidence="2" type="ORF">Poly59_40110</name>
</gene>
<keyword evidence="1" id="KW-0472">Membrane</keyword>
<dbReference type="EMBL" id="SJPX01000004">
    <property type="protein sequence ID" value="TWU49396.1"/>
    <property type="molecule type" value="Genomic_DNA"/>
</dbReference>
<keyword evidence="1" id="KW-1133">Transmembrane helix</keyword>
<comment type="caution">
    <text evidence="2">The sequence shown here is derived from an EMBL/GenBank/DDBJ whole genome shotgun (WGS) entry which is preliminary data.</text>
</comment>
<evidence type="ECO:0008006" key="4">
    <source>
        <dbReference type="Google" id="ProtNLM"/>
    </source>
</evidence>
<protein>
    <recommendedName>
        <fullName evidence="4">Type 4 fimbrial biogenesis protein PilX N-terminal domain-containing protein</fullName>
    </recommendedName>
</protein>
<sequence>MNPSRRHSTSDSALQHREGIVYVAVLFTALLVTTLVATAVSLNTTSIQRESDRANKSRAMRIAESEMHRVASLMRTNSLWRTSLTNGTYSSWRNWSAGNSAISGLSQQVRHQFIDADGLLDDDFTDDVELTVHARVGLAEYAVTSKLVWDPAPLSILKYAVTATNQLNFENGAISSEHPIQVGGDCTETSGGIVVAPRLECSGDIPMTVRGDEGESNVEVPTRDLVATYTSTSTAIPATGIRQGAGARYLDEKLLSPTANPFGTPNGDGRYAITMDQQKLVISNCRINATLVIEGATEIEIRGAVVWTCPAEPDAILITDAPVRFIAIENELDENALAINFNPAASPYRSSWANNTTTDRFPSEFRGLIYSTSDVVFEPTASGDNLKITGMMTARSITISGLVSFFAFDEMVANPPLELCDPVPMQFESGSWRRTESPR</sequence>
<feature type="transmembrane region" description="Helical" evidence="1">
    <location>
        <begin position="20"/>
        <end position="42"/>
    </location>
</feature>
<dbReference type="Proteomes" id="UP000317977">
    <property type="component" value="Unassembled WGS sequence"/>
</dbReference>
<organism evidence="2 3">
    <name type="scientific">Rubripirellula reticaptiva</name>
    <dbReference type="NCBI Taxonomy" id="2528013"/>
    <lineage>
        <taxon>Bacteria</taxon>
        <taxon>Pseudomonadati</taxon>
        <taxon>Planctomycetota</taxon>
        <taxon>Planctomycetia</taxon>
        <taxon>Pirellulales</taxon>
        <taxon>Pirellulaceae</taxon>
        <taxon>Rubripirellula</taxon>
    </lineage>
</organism>
<dbReference type="AlphaFoldDB" id="A0A5C6EP53"/>
<proteinExistence type="predicted"/>
<keyword evidence="1" id="KW-0812">Transmembrane</keyword>
<evidence type="ECO:0000313" key="2">
    <source>
        <dbReference type="EMBL" id="TWU49396.1"/>
    </source>
</evidence>
<evidence type="ECO:0000256" key="1">
    <source>
        <dbReference type="SAM" id="Phobius"/>
    </source>
</evidence>
<dbReference type="OrthoDB" id="235584at2"/>
<accession>A0A5C6EP53</accession>
<dbReference type="RefSeq" id="WP_146535661.1">
    <property type="nucleotide sequence ID" value="NZ_SJPX01000004.1"/>
</dbReference>
<keyword evidence="3" id="KW-1185">Reference proteome</keyword>
<evidence type="ECO:0000313" key="3">
    <source>
        <dbReference type="Proteomes" id="UP000317977"/>
    </source>
</evidence>
<reference evidence="2 3" key="1">
    <citation type="submission" date="2019-02" db="EMBL/GenBank/DDBJ databases">
        <title>Deep-cultivation of Planctomycetes and their phenomic and genomic characterization uncovers novel biology.</title>
        <authorList>
            <person name="Wiegand S."/>
            <person name="Jogler M."/>
            <person name="Boedeker C."/>
            <person name="Pinto D."/>
            <person name="Vollmers J."/>
            <person name="Rivas-Marin E."/>
            <person name="Kohn T."/>
            <person name="Peeters S.H."/>
            <person name="Heuer A."/>
            <person name="Rast P."/>
            <person name="Oberbeckmann S."/>
            <person name="Bunk B."/>
            <person name="Jeske O."/>
            <person name="Meyerdierks A."/>
            <person name="Storesund J.E."/>
            <person name="Kallscheuer N."/>
            <person name="Luecker S."/>
            <person name="Lage O.M."/>
            <person name="Pohl T."/>
            <person name="Merkel B.J."/>
            <person name="Hornburger P."/>
            <person name="Mueller R.-W."/>
            <person name="Bruemmer F."/>
            <person name="Labrenz M."/>
            <person name="Spormann A.M."/>
            <person name="Op Den Camp H."/>
            <person name="Overmann J."/>
            <person name="Amann R."/>
            <person name="Jetten M.S.M."/>
            <person name="Mascher T."/>
            <person name="Medema M.H."/>
            <person name="Devos D.P."/>
            <person name="Kaster A.-K."/>
            <person name="Ovreas L."/>
            <person name="Rohde M."/>
            <person name="Galperin M.Y."/>
            <person name="Jogler C."/>
        </authorList>
    </citation>
    <scope>NUCLEOTIDE SEQUENCE [LARGE SCALE GENOMIC DNA]</scope>
    <source>
        <strain evidence="2 3">Poly59</strain>
    </source>
</reference>
<name>A0A5C6EP53_9BACT</name>